<dbReference type="Pfam" id="PF10400">
    <property type="entry name" value="Vir_act_alpha_C"/>
    <property type="match status" value="1"/>
</dbReference>
<dbReference type="Proteomes" id="UP001596505">
    <property type="component" value="Unassembled WGS sequence"/>
</dbReference>
<dbReference type="InterPro" id="IPR036388">
    <property type="entry name" value="WH-like_DNA-bd_sf"/>
</dbReference>
<dbReference type="InterPro" id="IPR036390">
    <property type="entry name" value="WH_DNA-bd_sf"/>
</dbReference>
<organism evidence="3 4">
    <name type="scientific">Scopulibacillus cellulosilyticus</name>
    <dbReference type="NCBI Taxonomy" id="2665665"/>
    <lineage>
        <taxon>Bacteria</taxon>
        <taxon>Bacillati</taxon>
        <taxon>Bacillota</taxon>
        <taxon>Bacilli</taxon>
        <taxon>Bacillales</taxon>
        <taxon>Sporolactobacillaceae</taxon>
        <taxon>Scopulibacillus</taxon>
    </lineage>
</organism>
<feature type="domain" description="Transcription regulator PadR N-terminal" evidence="1">
    <location>
        <begin position="7"/>
        <end position="78"/>
    </location>
</feature>
<dbReference type="Gene3D" id="6.10.140.190">
    <property type="match status" value="1"/>
</dbReference>
<dbReference type="SUPFAM" id="SSF46785">
    <property type="entry name" value="Winged helix' DNA-binding domain"/>
    <property type="match status" value="1"/>
</dbReference>
<dbReference type="InterPro" id="IPR005149">
    <property type="entry name" value="Tscrpt_reg_PadR_N"/>
</dbReference>
<dbReference type="EMBL" id="JBHTCO010000001">
    <property type="protein sequence ID" value="MFC7391420.1"/>
    <property type="molecule type" value="Genomic_DNA"/>
</dbReference>
<protein>
    <submittedName>
        <fullName evidence="3">PadR family transcriptional regulator</fullName>
    </submittedName>
</protein>
<dbReference type="PANTHER" id="PTHR43252:SF4">
    <property type="entry name" value="TRANSCRIPTIONAL REGULATORY PROTEIN"/>
    <property type="match status" value="1"/>
</dbReference>
<dbReference type="PANTHER" id="PTHR43252">
    <property type="entry name" value="TRANSCRIPTIONAL REGULATOR YQJI"/>
    <property type="match status" value="1"/>
</dbReference>
<comment type="caution">
    <text evidence="3">The sequence shown here is derived from an EMBL/GenBank/DDBJ whole genome shotgun (WGS) entry which is preliminary data.</text>
</comment>
<accession>A0ABW2PSA4</accession>
<sequence>MSLRYALLGLLMKHDATGYELMQEFKEKIIYFWHAHHTQIYRELSKMENEGLVKSRVVHQADHPDKKIYHIQQAGKDVVYDWLNEQAAEPAKLKDFRLLKVALFDFIETERAIDFLKSCQERHKNALDIMQNIQKEKIGEITNEKENLGEYLTSEFGIRYMKLWIDWCNWAIDTLKRRGMGHEH</sequence>
<keyword evidence="4" id="KW-1185">Reference proteome</keyword>
<dbReference type="InterPro" id="IPR018309">
    <property type="entry name" value="Tscrpt_reg_PadR_C"/>
</dbReference>
<dbReference type="Gene3D" id="1.10.10.10">
    <property type="entry name" value="Winged helix-like DNA-binding domain superfamily/Winged helix DNA-binding domain"/>
    <property type="match status" value="1"/>
</dbReference>
<dbReference type="Pfam" id="PF03551">
    <property type="entry name" value="PadR"/>
    <property type="match status" value="1"/>
</dbReference>
<name>A0ABW2PSA4_9BACL</name>
<evidence type="ECO:0000259" key="2">
    <source>
        <dbReference type="Pfam" id="PF10400"/>
    </source>
</evidence>
<proteinExistence type="predicted"/>
<feature type="domain" description="Transcription regulator PadR C-terminal" evidence="2">
    <location>
        <begin position="95"/>
        <end position="176"/>
    </location>
</feature>
<evidence type="ECO:0000313" key="3">
    <source>
        <dbReference type="EMBL" id="MFC7391420.1"/>
    </source>
</evidence>
<dbReference type="RefSeq" id="WP_380962379.1">
    <property type="nucleotide sequence ID" value="NZ_JBHTCO010000001.1"/>
</dbReference>
<evidence type="ECO:0000313" key="4">
    <source>
        <dbReference type="Proteomes" id="UP001596505"/>
    </source>
</evidence>
<evidence type="ECO:0000259" key="1">
    <source>
        <dbReference type="Pfam" id="PF03551"/>
    </source>
</evidence>
<reference evidence="4" key="1">
    <citation type="journal article" date="2019" name="Int. J. Syst. Evol. Microbiol.">
        <title>The Global Catalogue of Microorganisms (GCM) 10K type strain sequencing project: providing services to taxonomists for standard genome sequencing and annotation.</title>
        <authorList>
            <consortium name="The Broad Institute Genomics Platform"/>
            <consortium name="The Broad Institute Genome Sequencing Center for Infectious Disease"/>
            <person name="Wu L."/>
            <person name="Ma J."/>
        </authorList>
    </citation>
    <scope>NUCLEOTIDE SEQUENCE [LARGE SCALE GENOMIC DNA]</scope>
    <source>
        <strain evidence="4">CGMCC 1.16305</strain>
    </source>
</reference>
<gene>
    <name evidence="3" type="ORF">ACFQRG_00135</name>
</gene>